<keyword evidence="3" id="KW-1185">Reference proteome</keyword>
<feature type="region of interest" description="Disordered" evidence="1">
    <location>
        <begin position="1"/>
        <end position="24"/>
    </location>
</feature>
<evidence type="ECO:0000313" key="2">
    <source>
        <dbReference type="EMBL" id="KAJ1138456.1"/>
    </source>
</evidence>
<feature type="compositionally biased region" description="Basic and acidic residues" evidence="1">
    <location>
        <begin position="110"/>
        <end position="119"/>
    </location>
</feature>
<dbReference type="EMBL" id="JANPWB010000010">
    <property type="protein sequence ID" value="KAJ1138456.1"/>
    <property type="molecule type" value="Genomic_DNA"/>
</dbReference>
<organism evidence="2 3">
    <name type="scientific">Pleurodeles waltl</name>
    <name type="common">Iberian ribbed newt</name>
    <dbReference type="NCBI Taxonomy" id="8319"/>
    <lineage>
        <taxon>Eukaryota</taxon>
        <taxon>Metazoa</taxon>
        <taxon>Chordata</taxon>
        <taxon>Craniata</taxon>
        <taxon>Vertebrata</taxon>
        <taxon>Euteleostomi</taxon>
        <taxon>Amphibia</taxon>
        <taxon>Batrachia</taxon>
        <taxon>Caudata</taxon>
        <taxon>Salamandroidea</taxon>
        <taxon>Salamandridae</taxon>
        <taxon>Pleurodelinae</taxon>
        <taxon>Pleurodeles</taxon>
    </lineage>
</organism>
<reference evidence="2" key="1">
    <citation type="journal article" date="2022" name="bioRxiv">
        <title>Sequencing and chromosome-scale assembly of the giantPleurodeles waltlgenome.</title>
        <authorList>
            <person name="Brown T."/>
            <person name="Elewa A."/>
            <person name="Iarovenko S."/>
            <person name="Subramanian E."/>
            <person name="Araus A.J."/>
            <person name="Petzold A."/>
            <person name="Susuki M."/>
            <person name="Suzuki K.-i.T."/>
            <person name="Hayashi T."/>
            <person name="Toyoda A."/>
            <person name="Oliveira C."/>
            <person name="Osipova E."/>
            <person name="Leigh N.D."/>
            <person name="Simon A."/>
            <person name="Yun M.H."/>
        </authorList>
    </citation>
    <scope>NUCLEOTIDE SEQUENCE</scope>
    <source>
        <strain evidence="2">20211129_DDA</strain>
        <tissue evidence="2">Liver</tissue>
    </source>
</reference>
<dbReference type="AlphaFoldDB" id="A0AAV7QD38"/>
<name>A0AAV7QD38_PLEWA</name>
<evidence type="ECO:0000256" key="1">
    <source>
        <dbReference type="SAM" id="MobiDB-lite"/>
    </source>
</evidence>
<feature type="compositionally biased region" description="Basic and acidic residues" evidence="1">
    <location>
        <begin position="1"/>
        <end position="11"/>
    </location>
</feature>
<accession>A0AAV7QD38</accession>
<comment type="caution">
    <text evidence="2">The sequence shown here is derived from an EMBL/GenBank/DDBJ whole genome shotgun (WGS) entry which is preliminary data.</text>
</comment>
<dbReference type="Proteomes" id="UP001066276">
    <property type="component" value="Chromosome 6"/>
</dbReference>
<feature type="region of interest" description="Disordered" evidence="1">
    <location>
        <begin position="71"/>
        <end position="128"/>
    </location>
</feature>
<protein>
    <submittedName>
        <fullName evidence="2">Uncharacterized protein</fullName>
    </submittedName>
</protein>
<proteinExistence type="predicted"/>
<gene>
    <name evidence="2" type="ORF">NDU88_004840</name>
</gene>
<sequence length="214" mass="23766">MAGKERPETKAAPRHQNHQKVAAPRLARLLDPDASRAEPGASLCLLCLCYPGNIIWPPPLYACGGSRQPESSVGTTVDLPGRRGSHCEERPSTVTPGRYEGKKTKGIGKCSRDSSPQRESRRRVKRRAGTTDGTLTIRYVPRCRVVPLVPHFFRLSLCWVRPAWAQLGEDGPILGRSWPWHVALVRPARHEVSVFLCADPSDRGAWAMKSHPRL</sequence>
<evidence type="ECO:0000313" key="3">
    <source>
        <dbReference type="Proteomes" id="UP001066276"/>
    </source>
</evidence>